<organism evidence="2 3">
    <name type="scientific">Portunus trituberculatus</name>
    <name type="common">Swimming crab</name>
    <name type="synonym">Neptunus trituberculatus</name>
    <dbReference type="NCBI Taxonomy" id="210409"/>
    <lineage>
        <taxon>Eukaryota</taxon>
        <taxon>Metazoa</taxon>
        <taxon>Ecdysozoa</taxon>
        <taxon>Arthropoda</taxon>
        <taxon>Crustacea</taxon>
        <taxon>Multicrustacea</taxon>
        <taxon>Malacostraca</taxon>
        <taxon>Eumalacostraca</taxon>
        <taxon>Eucarida</taxon>
        <taxon>Decapoda</taxon>
        <taxon>Pleocyemata</taxon>
        <taxon>Brachyura</taxon>
        <taxon>Eubrachyura</taxon>
        <taxon>Portunoidea</taxon>
        <taxon>Portunidae</taxon>
        <taxon>Portuninae</taxon>
        <taxon>Portunus</taxon>
    </lineage>
</organism>
<gene>
    <name evidence="2" type="ORF">E2C01_025799</name>
</gene>
<evidence type="ECO:0000256" key="1">
    <source>
        <dbReference type="SAM" id="MobiDB-lite"/>
    </source>
</evidence>
<keyword evidence="3" id="KW-1185">Reference proteome</keyword>
<reference evidence="2 3" key="1">
    <citation type="submission" date="2019-05" db="EMBL/GenBank/DDBJ databases">
        <title>Another draft genome of Portunus trituberculatus and its Hox gene families provides insights of decapod evolution.</title>
        <authorList>
            <person name="Jeong J.-H."/>
            <person name="Song I."/>
            <person name="Kim S."/>
            <person name="Choi T."/>
            <person name="Kim D."/>
            <person name="Ryu S."/>
            <person name="Kim W."/>
        </authorList>
    </citation>
    <scope>NUCLEOTIDE SEQUENCE [LARGE SCALE GENOMIC DNA]</scope>
    <source>
        <tissue evidence="2">Muscle</tissue>
    </source>
</reference>
<dbReference type="AlphaFoldDB" id="A0A5B7EGX3"/>
<sequence>MTCRTKIHNNATKSYTSFLYDCRLNTDCRFLYIFVTIDSSPSPPPPSPPRRRHSPTDADCNLMKTAPRQTTPYCSFGSQLPYRTRSVSEVKTGQRYLIEGAAADTRPTAQPAHQSFLSL</sequence>
<protein>
    <submittedName>
        <fullName evidence="2">Uncharacterized protein</fullName>
    </submittedName>
</protein>
<evidence type="ECO:0000313" key="3">
    <source>
        <dbReference type="Proteomes" id="UP000324222"/>
    </source>
</evidence>
<proteinExistence type="predicted"/>
<accession>A0A5B7EGX3</accession>
<feature type="region of interest" description="Disordered" evidence="1">
    <location>
        <begin position="37"/>
        <end position="62"/>
    </location>
</feature>
<dbReference type="EMBL" id="VSRR010002636">
    <property type="protein sequence ID" value="MPC32489.1"/>
    <property type="molecule type" value="Genomic_DNA"/>
</dbReference>
<name>A0A5B7EGX3_PORTR</name>
<comment type="caution">
    <text evidence="2">The sequence shown here is derived from an EMBL/GenBank/DDBJ whole genome shotgun (WGS) entry which is preliminary data.</text>
</comment>
<evidence type="ECO:0000313" key="2">
    <source>
        <dbReference type="EMBL" id="MPC32489.1"/>
    </source>
</evidence>
<dbReference type="Proteomes" id="UP000324222">
    <property type="component" value="Unassembled WGS sequence"/>
</dbReference>